<evidence type="ECO:0000256" key="3">
    <source>
        <dbReference type="ARBA" id="ARBA00022741"/>
    </source>
</evidence>
<dbReference type="CDD" id="cd03257">
    <property type="entry name" value="ABC_NikE_OppD_transporters"/>
    <property type="match status" value="1"/>
</dbReference>
<dbReference type="InterPro" id="IPR017871">
    <property type="entry name" value="ABC_transporter-like_CS"/>
</dbReference>
<accession>A0ABX7C5Q8</accession>
<gene>
    <name evidence="6" type="ORF">JI748_09770</name>
</gene>
<dbReference type="PROSITE" id="PS00211">
    <property type="entry name" value="ABC_TRANSPORTER_1"/>
    <property type="match status" value="1"/>
</dbReference>
<sequence>MSAPALRLDGVRYLHRQAKSLLPWRRSIARSGGVEEVSITVASGTTLGLIGESGCGKSTLASLIMGDRVPQAGTIDLFGRPLAQRLGRGRKALARELQMVAQDPFGSMDPRQAIGPQLVETLDVHDEGSSAGERRDRALAMLVQVGLSEINYARLPHQLSGGQRQRVSIARALILKPRMLVCDEPVSALDVSVQAQVLNLLLDLQEQMNLTMVFISHDIRVVGHMSHAIAVMQAGRIVEQGAAETVLANPRHEYSRTLFAAVPGRVTVAKPARLLESAL</sequence>
<organism evidence="6 7">
    <name type="scientific">Devosia rhizoryzae</name>
    <dbReference type="NCBI Taxonomy" id="2774137"/>
    <lineage>
        <taxon>Bacteria</taxon>
        <taxon>Pseudomonadati</taxon>
        <taxon>Pseudomonadota</taxon>
        <taxon>Alphaproteobacteria</taxon>
        <taxon>Hyphomicrobiales</taxon>
        <taxon>Devosiaceae</taxon>
        <taxon>Devosia</taxon>
    </lineage>
</organism>
<keyword evidence="4 6" id="KW-0067">ATP-binding</keyword>
<keyword evidence="7" id="KW-1185">Reference proteome</keyword>
<evidence type="ECO:0000313" key="7">
    <source>
        <dbReference type="Proteomes" id="UP000595857"/>
    </source>
</evidence>
<feature type="domain" description="ABC transporter" evidence="5">
    <location>
        <begin position="6"/>
        <end position="259"/>
    </location>
</feature>
<dbReference type="GO" id="GO:0005524">
    <property type="term" value="F:ATP binding"/>
    <property type="evidence" value="ECO:0007669"/>
    <property type="project" value="UniProtKB-KW"/>
</dbReference>
<dbReference type="Pfam" id="PF00005">
    <property type="entry name" value="ABC_tran"/>
    <property type="match status" value="1"/>
</dbReference>
<evidence type="ECO:0000259" key="5">
    <source>
        <dbReference type="PROSITE" id="PS50893"/>
    </source>
</evidence>
<dbReference type="InterPro" id="IPR050319">
    <property type="entry name" value="ABC_transp_ATP-bind"/>
</dbReference>
<dbReference type="InterPro" id="IPR003593">
    <property type="entry name" value="AAA+_ATPase"/>
</dbReference>
<evidence type="ECO:0000313" key="6">
    <source>
        <dbReference type="EMBL" id="QQR38082.1"/>
    </source>
</evidence>
<dbReference type="SUPFAM" id="SSF52540">
    <property type="entry name" value="P-loop containing nucleoside triphosphate hydrolases"/>
    <property type="match status" value="1"/>
</dbReference>
<dbReference type="Gene3D" id="3.40.50.300">
    <property type="entry name" value="P-loop containing nucleotide triphosphate hydrolases"/>
    <property type="match status" value="1"/>
</dbReference>
<dbReference type="PANTHER" id="PTHR43776:SF7">
    <property type="entry name" value="D,D-DIPEPTIDE TRANSPORT ATP-BINDING PROTEIN DDPF-RELATED"/>
    <property type="match status" value="1"/>
</dbReference>
<dbReference type="Proteomes" id="UP000595857">
    <property type="component" value="Chromosome"/>
</dbReference>
<proteinExistence type="inferred from homology"/>
<dbReference type="InterPro" id="IPR003439">
    <property type="entry name" value="ABC_transporter-like_ATP-bd"/>
</dbReference>
<evidence type="ECO:0000256" key="2">
    <source>
        <dbReference type="ARBA" id="ARBA00022448"/>
    </source>
</evidence>
<keyword evidence="3" id="KW-0547">Nucleotide-binding</keyword>
<evidence type="ECO:0000256" key="1">
    <source>
        <dbReference type="ARBA" id="ARBA00005417"/>
    </source>
</evidence>
<name>A0ABX7C5Q8_9HYPH</name>
<dbReference type="PROSITE" id="PS50893">
    <property type="entry name" value="ABC_TRANSPORTER_2"/>
    <property type="match status" value="1"/>
</dbReference>
<dbReference type="EMBL" id="CP068046">
    <property type="protein sequence ID" value="QQR38082.1"/>
    <property type="molecule type" value="Genomic_DNA"/>
</dbReference>
<dbReference type="SMART" id="SM00382">
    <property type="entry name" value="AAA"/>
    <property type="match status" value="1"/>
</dbReference>
<dbReference type="RefSeq" id="WP_201629960.1">
    <property type="nucleotide sequence ID" value="NZ_CP068046.1"/>
</dbReference>
<comment type="similarity">
    <text evidence="1">Belongs to the ABC transporter superfamily.</text>
</comment>
<protein>
    <submittedName>
        <fullName evidence="6">ABC transporter ATP-binding protein</fullName>
    </submittedName>
</protein>
<reference evidence="6 7" key="1">
    <citation type="submission" date="2021-01" db="EMBL/GenBank/DDBJ databases">
        <title>Genome seq and assembly of Devosia sp. LEGU1.</title>
        <authorList>
            <person name="Chhetri G."/>
        </authorList>
    </citation>
    <scope>NUCLEOTIDE SEQUENCE [LARGE SCALE GENOMIC DNA]</scope>
    <source>
        <strain evidence="6 7">LEGU1</strain>
    </source>
</reference>
<keyword evidence="2" id="KW-0813">Transport</keyword>
<dbReference type="PANTHER" id="PTHR43776">
    <property type="entry name" value="TRANSPORT ATP-BINDING PROTEIN"/>
    <property type="match status" value="1"/>
</dbReference>
<dbReference type="InterPro" id="IPR027417">
    <property type="entry name" value="P-loop_NTPase"/>
</dbReference>
<evidence type="ECO:0000256" key="4">
    <source>
        <dbReference type="ARBA" id="ARBA00022840"/>
    </source>
</evidence>